<evidence type="ECO:0000313" key="7">
    <source>
        <dbReference type="EMBL" id="EPX86572.1"/>
    </source>
</evidence>
<dbReference type="GO" id="GO:0033228">
    <property type="term" value="P:cysteine export across plasma membrane"/>
    <property type="evidence" value="ECO:0007669"/>
    <property type="project" value="TreeGrafter"/>
</dbReference>
<dbReference type="OrthoDB" id="9812084at2"/>
<organism evidence="7 8">
    <name type="scientific">Rubellimicrobium thermophilum DSM 16684</name>
    <dbReference type="NCBI Taxonomy" id="1123069"/>
    <lineage>
        <taxon>Bacteria</taxon>
        <taxon>Pseudomonadati</taxon>
        <taxon>Pseudomonadota</taxon>
        <taxon>Alphaproteobacteria</taxon>
        <taxon>Rhodobacterales</taxon>
        <taxon>Roseobacteraceae</taxon>
        <taxon>Rubellimicrobium</taxon>
    </lineage>
</organism>
<dbReference type="PATRIC" id="fig|1123069.3.peg.1360"/>
<dbReference type="PANTHER" id="PTHR30086:SF20">
    <property type="entry name" value="ARGININE EXPORTER PROTEIN ARGO-RELATED"/>
    <property type="match status" value="1"/>
</dbReference>
<comment type="subcellular location">
    <subcellularLocation>
        <location evidence="1">Cell membrane</location>
        <topology evidence="1">Multi-pass membrane protein</topology>
    </subcellularLocation>
</comment>
<sequence>MDPALFPALLAFSFVSSITPGPNNLMLLASGANFGFRRTLPHMFGVAAGHSFMVLAVGLFLMGLFHALPVLHDALTVVSVVYLLWLAWRIAIAVPKDGTARGRPLTFWEAAAFQWVNPKAWYMAIFAITLYAGDSTLGVIAVAGVFALTNLPSISAWAALGTELRRWLDTPSRLRAFNWTMAALLVLSLWPVVAPYLRASPP</sequence>
<dbReference type="GO" id="GO:0015171">
    <property type="term" value="F:amino acid transmembrane transporter activity"/>
    <property type="evidence" value="ECO:0007669"/>
    <property type="project" value="TreeGrafter"/>
</dbReference>
<dbReference type="InterPro" id="IPR001123">
    <property type="entry name" value="LeuE-type"/>
</dbReference>
<name>S9R3U1_9RHOB</name>
<proteinExistence type="predicted"/>
<evidence type="ECO:0000256" key="1">
    <source>
        <dbReference type="ARBA" id="ARBA00004651"/>
    </source>
</evidence>
<evidence type="ECO:0000313" key="8">
    <source>
        <dbReference type="Proteomes" id="UP000015346"/>
    </source>
</evidence>
<feature type="transmembrane region" description="Helical" evidence="6">
    <location>
        <begin position="41"/>
        <end position="62"/>
    </location>
</feature>
<evidence type="ECO:0000256" key="4">
    <source>
        <dbReference type="ARBA" id="ARBA00022989"/>
    </source>
</evidence>
<dbReference type="Proteomes" id="UP000015346">
    <property type="component" value="Unassembled WGS sequence"/>
</dbReference>
<feature type="transmembrane region" description="Helical" evidence="6">
    <location>
        <begin position="179"/>
        <end position="197"/>
    </location>
</feature>
<feature type="transmembrane region" description="Helical" evidence="6">
    <location>
        <begin position="74"/>
        <end position="92"/>
    </location>
</feature>
<evidence type="ECO:0000256" key="6">
    <source>
        <dbReference type="SAM" id="Phobius"/>
    </source>
</evidence>
<accession>S9R3U1</accession>
<keyword evidence="4 6" id="KW-1133">Transmembrane helix</keyword>
<keyword evidence="3 6" id="KW-0812">Transmembrane</keyword>
<comment type="caution">
    <text evidence="7">The sequence shown here is derived from an EMBL/GenBank/DDBJ whole genome shotgun (WGS) entry which is preliminary data.</text>
</comment>
<keyword evidence="5 6" id="KW-0472">Membrane</keyword>
<dbReference type="EMBL" id="AOLV01000010">
    <property type="protein sequence ID" value="EPX86572.1"/>
    <property type="molecule type" value="Genomic_DNA"/>
</dbReference>
<feature type="transmembrane region" description="Helical" evidence="6">
    <location>
        <begin position="139"/>
        <end position="159"/>
    </location>
</feature>
<dbReference type="PANTHER" id="PTHR30086">
    <property type="entry name" value="ARGININE EXPORTER PROTEIN ARGO"/>
    <property type="match status" value="1"/>
</dbReference>
<dbReference type="Pfam" id="PF01810">
    <property type="entry name" value="LysE"/>
    <property type="match status" value="1"/>
</dbReference>
<dbReference type="RefSeq" id="WP_021097480.1">
    <property type="nucleotide sequence ID" value="NZ_KE557320.1"/>
</dbReference>
<evidence type="ECO:0000256" key="2">
    <source>
        <dbReference type="ARBA" id="ARBA00022475"/>
    </source>
</evidence>
<reference evidence="7 8" key="1">
    <citation type="journal article" date="2013" name="Stand. Genomic Sci.">
        <title>Genome sequence of the reddish-pigmented Rubellimicrobium thermophilum type strain (DSM 16684(T)), a member of the Roseobacter clade.</title>
        <authorList>
            <person name="Fiebig A."/>
            <person name="Riedel T."/>
            <person name="Gronow S."/>
            <person name="Petersen J."/>
            <person name="Klenk H.P."/>
            <person name="Goker M."/>
        </authorList>
    </citation>
    <scope>NUCLEOTIDE SEQUENCE [LARGE SCALE GENOMIC DNA]</scope>
    <source>
        <strain evidence="7 8">DSM 16684</strain>
    </source>
</reference>
<keyword evidence="8" id="KW-1185">Reference proteome</keyword>
<dbReference type="AlphaFoldDB" id="S9R3U1"/>
<evidence type="ECO:0000256" key="5">
    <source>
        <dbReference type="ARBA" id="ARBA00023136"/>
    </source>
</evidence>
<protein>
    <submittedName>
        <fullName evidence="7">Putative threonine efflux protein</fullName>
    </submittedName>
</protein>
<evidence type="ECO:0000256" key="3">
    <source>
        <dbReference type="ARBA" id="ARBA00022692"/>
    </source>
</evidence>
<keyword evidence="2" id="KW-1003">Cell membrane</keyword>
<feature type="transmembrane region" description="Helical" evidence="6">
    <location>
        <begin position="112"/>
        <end position="132"/>
    </location>
</feature>
<dbReference type="HOGENOM" id="CLU_079569_1_0_5"/>
<dbReference type="GO" id="GO:0005886">
    <property type="term" value="C:plasma membrane"/>
    <property type="evidence" value="ECO:0007669"/>
    <property type="project" value="UniProtKB-SubCell"/>
</dbReference>
<gene>
    <name evidence="7" type="ORF">ruthe_01388</name>
</gene>